<protein>
    <submittedName>
        <fullName evidence="2">N-acetyltransferase</fullName>
    </submittedName>
</protein>
<sequence length="145" mass="16071">MRERLDCRPFKEYAAIGIEDDGELIGGIIFDSKWGASIQMHVASNGSRHWMTAAGLAACFGYAFNQEKVNIIVGLVRADNIEARRFDEHLGFKQCGQLPLACTDGTDLIVYGMRKSDCRYLQGKYHAELIAELRDSGSSGPRLPT</sequence>
<dbReference type="Gene3D" id="3.40.630.30">
    <property type="match status" value="1"/>
</dbReference>
<proteinExistence type="predicted"/>
<name>A0A225MLE0_9BURK</name>
<dbReference type="InterPro" id="IPR000182">
    <property type="entry name" value="GNAT_dom"/>
</dbReference>
<dbReference type="PROSITE" id="PS51186">
    <property type="entry name" value="GNAT"/>
    <property type="match status" value="1"/>
</dbReference>
<organism evidence="2 3">
    <name type="scientific">Candidimonas nitroreducens</name>
    <dbReference type="NCBI Taxonomy" id="683354"/>
    <lineage>
        <taxon>Bacteria</taxon>
        <taxon>Pseudomonadati</taxon>
        <taxon>Pseudomonadota</taxon>
        <taxon>Betaproteobacteria</taxon>
        <taxon>Burkholderiales</taxon>
        <taxon>Alcaligenaceae</taxon>
        <taxon>Candidimonas</taxon>
    </lineage>
</organism>
<evidence type="ECO:0000313" key="3">
    <source>
        <dbReference type="Proteomes" id="UP000214603"/>
    </source>
</evidence>
<dbReference type="EMBL" id="NJIH01000004">
    <property type="protein sequence ID" value="OWT62156.1"/>
    <property type="molecule type" value="Genomic_DNA"/>
</dbReference>
<keyword evidence="3" id="KW-1185">Reference proteome</keyword>
<dbReference type="GO" id="GO:0016747">
    <property type="term" value="F:acyltransferase activity, transferring groups other than amino-acyl groups"/>
    <property type="evidence" value="ECO:0007669"/>
    <property type="project" value="InterPro"/>
</dbReference>
<accession>A0A225MLE0</accession>
<reference evidence="3" key="1">
    <citation type="submission" date="2017-06" db="EMBL/GenBank/DDBJ databases">
        <title>Herbaspirillum phytohormonus sp. nov., isolated from the root nodule of Robinia pseudoacacia in lead-zinc mine.</title>
        <authorList>
            <person name="Fan M."/>
            <person name="Lin Y."/>
        </authorList>
    </citation>
    <scope>NUCLEOTIDE SEQUENCE [LARGE SCALE GENOMIC DNA]</scope>
    <source>
        <strain evidence="3">SC-089</strain>
    </source>
</reference>
<dbReference type="SUPFAM" id="SSF55729">
    <property type="entry name" value="Acyl-CoA N-acyltransferases (Nat)"/>
    <property type="match status" value="1"/>
</dbReference>
<dbReference type="InterPro" id="IPR016181">
    <property type="entry name" value="Acyl_CoA_acyltransferase"/>
</dbReference>
<keyword evidence="2" id="KW-0808">Transferase</keyword>
<comment type="caution">
    <text evidence="2">The sequence shown here is derived from an EMBL/GenBank/DDBJ whole genome shotgun (WGS) entry which is preliminary data.</text>
</comment>
<gene>
    <name evidence="2" type="ORF">CEY11_09455</name>
</gene>
<evidence type="ECO:0000259" key="1">
    <source>
        <dbReference type="PROSITE" id="PS51186"/>
    </source>
</evidence>
<dbReference type="AlphaFoldDB" id="A0A225MLE0"/>
<feature type="domain" description="N-acetyltransferase" evidence="1">
    <location>
        <begin position="1"/>
        <end position="118"/>
    </location>
</feature>
<dbReference type="Proteomes" id="UP000214603">
    <property type="component" value="Unassembled WGS sequence"/>
</dbReference>
<dbReference type="OrthoDB" id="8907221at2"/>
<evidence type="ECO:0000313" key="2">
    <source>
        <dbReference type="EMBL" id="OWT62156.1"/>
    </source>
</evidence>